<dbReference type="Gene3D" id="3.90.550.20">
    <property type="match status" value="1"/>
</dbReference>
<dbReference type="Proteomes" id="UP000694888">
    <property type="component" value="Unplaced"/>
</dbReference>
<dbReference type="Pfam" id="PF04488">
    <property type="entry name" value="Gly_transf_sug"/>
    <property type="match status" value="1"/>
</dbReference>
<dbReference type="GeneID" id="106011545"/>
<organism evidence="1 2">
    <name type="scientific">Aplysia californica</name>
    <name type="common">California sea hare</name>
    <dbReference type="NCBI Taxonomy" id="6500"/>
    <lineage>
        <taxon>Eukaryota</taxon>
        <taxon>Metazoa</taxon>
        <taxon>Spiralia</taxon>
        <taxon>Lophotrochozoa</taxon>
        <taxon>Mollusca</taxon>
        <taxon>Gastropoda</taxon>
        <taxon>Heterobranchia</taxon>
        <taxon>Euthyneura</taxon>
        <taxon>Tectipleura</taxon>
        <taxon>Aplysiida</taxon>
        <taxon>Aplysioidea</taxon>
        <taxon>Aplysiidae</taxon>
        <taxon>Aplysia</taxon>
    </lineage>
</organism>
<dbReference type="RefSeq" id="XP_012937066.1">
    <property type="nucleotide sequence ID" value="XM_013081612.1"/>
</dbReference>
<dbReference type="PANTHER" id="PTHR46830">
    <property type="entry name" value="TRANSFERASE, PUTATIVE-RELATED"/>
    <property type="match status" value="1"/>
</dbReference>
<proteinExistence type="predicted"/>
<evidence type="ECO:0000313" key="1">
    <source>
        <dbReference type="Proteomes" id="UP000694888"/>
    </source>
</evidence>
<name>A0ABM0ZYD4_APLCA</name>
<gene>
    <name evidence="2" type="primary">LOC106011545</name>
</gene>
<evidence type="ECO:0000313" key="2">
    <source>
        <dbReference type="RefSeq" id="XP_012937066.1"/>
    </source>
</evidence>
<sequence>MKTMSWPFNAYMSVLSALYVGGFERVYVHGNIHPSGEWWDRLKDENVTFVEMDAVETVFQQGVASPAHNSDIIRTLVLLKHGGVYQDWDVIWTNPVPRALRRYPAVLSTDWPRYGDFPGAFNLGVLMAKPKAQFLRHFVDSF</sequence>
<feature type="non-terminal residue" evidence="2">
    <location>
        <position position="142"/>
    </location>
</feature>
<dbReference type="SUPFAM" id="SSF53448">
    <property type="entry name" value="Nucleotide-diphospho-sugar transferases"/>
    <property type="match status" value="1"/>
</dbReference>
<dbReference type="PANTHER" id="PTHR46830:SF1">
    <property type="entry name" value="ALPHA-1,4-N-ACETYLGLUCOSAMINYLTRANSFERASE"/>
    <property type="match status" value="1"/>
</dbReference>
<accession>A0ABM0ZYD4</accession>
<dbReference type="InterPro" id="IPR007577">
    <property type="entry name" value="GlycoTrfase_DXD_sugar-bd_CS"/>
</dbReference>
<protein>
    <submittedName>
        <fullName evidence="2">Uncharacterized protein LOC106011545</fullName>
    </submittedName>
</protein>
<reference evidence="2" key="1">
    <citation type="submission" date="2025-08" db="UniProtKB">
        <authorList>
            <consortium name="RefSeq"/>
        </authorList>
    </citation>
    <scope>IDENTIFICATION</scope>
</reference>
<dbReference type="InterPro" id="IPR029044">
    <property type="entry name" value="Nucleotide-diphossugar_trans"/>
</dbReference>
<keyword evidence="1" id="KW-1185">Reference proteome</keyword>